<keyword evidence="9" id="KW-0975">Bacterial flagellum</keyword>
<dbReference type="InterPro" id="IPR036429">
    <property type="entry name" value="SpoA-like_sf"/>
</dbReference>
<name>A0A0A0BQF9_9CELL</name>
<evidence type="ECO:0000256" key="2">
    <source>
        <dbReference type="ARBA" id="ARBA00004202"/>
    </source>
</evidence>
<dbReference type="GO" id="GO:0009425">
    <property type="term" value="C:bacterial-type flagellum basal body"/>
    <property type="evidence" value="ECO:0007669"/>
    <property type="project" value="UniProtKB-SubCell"/>
</dbReference>
<dbReference type="EMBL" id="AXCZ01000198">
    <property type="protein sequence ID" value="KGM09319.1"/>
    <property type="molecule type" value="Genomic_DNA"/>
</dbReference>
<feature type="domain" description="Flagellar motor switch protein FliN-like C-terminal" evidence="11">
    <location>
        <begin position="236"/>
        <end position="303"/>
    </location>
</feature>
<dbReference type="Pfam" id="PF02154">
    <property type="entry name" value="FliM"/>
    <property type="match status" value="1"/>
</dbReference>
<dbReference type="GO" id="GO:0071978">
    <property type="term" value="P:bacterial-type flagellum-dependent swarming motility"/>
    <property type="evidence" value="ECO:0007669"/>
    <property type="project" value="TreeGrafter"/>
</dbReference>
<dbReference type="OrthoDB" id="5241113at2"/>
<dbReference type="GO" id="GO:0003774">
    <property type="term" value="F:cytoskeletal motor activity"/>
    <property type="evidence" value="ECO:0007669"/>
    <property type="project" value="InterPro"/>
</dbReference>
<dbReference type="PIRSF" id="PIRSF002888">
    <property type="entry name" value="FliM"/>
    <property type="match status" value="1"/>
</dbReference>
<dbReference type="PANTHER" id="PTHR30034:SF6">
    <property type="entry name" value="YOP PROTEINS TRANSLOCATION PROTEIN Q"/>
    <property type="match status" value="1"/>
</dbReference>
<evidence type="ECO:0000256" key="4">
    <source>
        <dbReference type="ARBA" id="ARBA00021898"/>
    </source>
</evidence>
<dbReference type="GO" id="GO:0050918">
    <property type="term" value="P:positive chemotaxis"/>
    <property type="evidence" value="ECO:0007669"/>
    <property type="project" value="TreeGrafter"/>
</dbReference>
<dbReference type="Gene3D" id="3.40.1550.10">
    <property type="entry name" value="CheC-like"/>
    <property type="match status" value="1"/>
</dbReference>
<dbReference type="AlphaFoldDB" id="A0A0A0BQF9"/>
<dbReference type="InterPro" id="IPR001689">
    <property type="entry name" value="Flag_FliM"/>
</dbReference>
<evidence type="ECO:0000256" key="7">
    <source>
        <dbReference type="ARBA" id="ARBA00022779"/>
    </source>
</evidence>
<evidence type="ECO:0000259" key="11">
    <source>
        <dbReference type="Pfam" id="PF01052"/>
    </source>
</evidence>
<sequence>MTVQDTAAPTSRRKRSAEPETYDFRRPMTLAREHGRALEMAFETYARQWGTQLTSRLRVVAQVNLDTVEMRSYDEYVRSLPAMTTMVLCALDQGRSTSALQMPLDTTMVWIDYLLGGPGLSTGDSDRELTEIEWHLLKDLLQHALADLTYAFASVCPLDVTVRSVQYNPQFVQAVAASEPVIIASFDLNVAGKESSATMMMPADVLLAALEAGEELDNRSLEEVREQELAEARLAEQVHDVPVSVAVQFSPRVVPASEIADLQVGDLLTLRHRSDKPLDVVVGDVPLARAALGSNGSRLACLVVASEEKP</sequence>
<feature type="region of interest" description="Disordered" evidence="10">
    <location>
        <begin position="1"/>
        <end position="23"/>
    </location>
</feature>
<evidence type="ECO:0000256" key="10">
    <source>
        <dbReference type="SAM" id="MobiDB-lite"/>
    </source>
</evidence>
<keyword evidence="13" id="KW-1185">Reference proteome</keyword>
<dbReference type="CDD" id="cd17908">
    <property type="entry name" value="FliM"/>
    <property type="match status" value="1"/>
</dbReference>
<dbReference type="Gene3D" id="2.30.330.10">
    <property type="entry name" value="SpoA-like"/>
    <property type="match status" value="1"/>
</dbReference>
<keyword evidence="12" id="KW-0966">Cell projection</keyword>
<keyword evidence="5" id="KW-1003">Cell membrane</keyword>
<dbReference type="InterPro" id="IPR028976">
    <property type="entry name" value="CheC-like_sf"/>
</dbReference>
<keyword evidence="6" id="KW-0145">Chemotaxis</keyword>
<keyword evidence="7" id="KW-0283">Flagellar rotation</keyword>
<dbReference type="RefSeq" id="WP_035062322.1">
    <property type="nucleotide sequence ID" value="NZ_AXCZ01000198.1"/>
</dbReference>
<reference evidence="12 13" key="1">
    <citation type="submission" date="2013-08" db="EMBL/GenBank/DDBJ databases">
        <title>Genome sequencing of Cellulomonas bogoriensis 69B4.</title>
        <authorList>
            <person name="Chen F."/>
            <person name="Li Y."/>
            <person name="Wang G."/>
        </authorList>
    </citation>
    <scope>NUCLEOTIDE SEQUENCE [LARGE SCALE GENOMIC DNA]</scope>
    <source>
        <strain evidence="12 13">69B4</strain>
    </source>
</reference>
<dbReference type="SUPFAM" id="SSF101801">
    <property type="entry name" value="Surface presentation of antigens (SPOA)"/>
    <property type="match status" value="1"/>
</dbReference>
<keyword evidence="12" id="KW-0969">Cilium</keyword>
<comment type="caution">
    <text evidence="12">The sequence shown here is derived from an EMBL/GenBank/DDBJ whole genome shotgun (WGS) entry which is preliminary data.</text>
</comment>
<protein>
    <recommendedName>
        <fullName evidence="4">Flagellar motor switch protein FliM</fullName>
    </recommendedName>
</protein>
<proteinExistence type="inferred from homology"/>
<dbReference type="Pfam" id="PF01052">
    <property type="entry name" value="FliMN_C"/>
    <property type="match status" value="1"/>
</dbReference>
<dbReference type="Proteomes" id="UP000054314">
    <property type="component" value="Unassembled WGS sequence"/>
</dbReference>
<evidence type="ECO:0000256" key="1">
    <source>
        <dbReference type="ARBA" id="ARBA00004117"/>
    </source>
</evidence>
<keyword evidence="8" id="KW-0472">Membrane</keyword>
<dbReference type="GO" id="GO:0005886">
    <property type="term" value="C:plasma membrane"/>
    <property type="evidence" value="ECO:0007669"/>
    <property type="project" value="UniProtKB-SubCell"/>
</dbReference>
<evidence type="ECO:0000256" key="6">
    <source>
        <dbReference type="ARBA" id="ARBA00022500"/>
    </source>
</evidence>
<organism evidence="12 13">
    <name type="scientific">Cellulomonas bogoriensis 69B4 = DSM 16987</name>
    <dbReference type="NCBI Taxonomy" id="1386082"/>
    <lineage>
        <taxon>Bacteria</taxon>
        <taxon>Bacillati</taxon>
        <taxon>Actinomycetota</taxon>
        <taxon>Actinomycetes</taxon>
        <taxon>Micrococcales</taxon>
        <taxon>Cellulomonadaceae</taxon>
        <taxon>Cellulomonas</taxon>
    </lineage>
</organism>
<dbReference type="SUPFAM" id="SSF103039">
    <property type="entry name" value="CheC-like"/>
    <property type="match status" value="1"/>
</dbReference>
<gene>
    <name evidence="12" type="ORF">N869_06420</name>
</gene>
<evidence type="ECO:0000256" key="9">
    <source>
        <dbReference type="ARBA" id="ARBA00023143"/>
    </source>
</evidence>
<evidence type="ECO:0000256" key="5">
    <source>
        <dbReference type="ARBA" id="ARBA00022475"/>
    </source>
</evidence>
<evidence type="ECO:0000256" key="8">
    <source>
        <dbReference type="ARBA" id="ARBA00023136"/>
    </source>
</evidence>
<comment type="similarity">
    <text evidence="3">Belongs to the FliM family.</text>
</comment>
<comment type="subcellular location">
    <subcellularLocation>
        <location evidence="1">Bacterial flagellum basal body</location>
    </subcellularLocation>
    <subcellularLocation>
        <location evidence="2">Cell membrane</location>
        <topology evidence="2">Peripheral membrane protein</topology>
    </subcellularLocation>
</comment>
<evidence type="ECO:0000256" key="3">
    <source>
        <dbReference type="ARBA" id="ARBA00011049"/>
    </source>
</evidence>
<evidence type="ECO:0000313" key="13">
    <source>
        <dbReference type="Proteomes" id="UP000054314"/>
    </source>
</evidence>
<accession>A0A0A0BQF9</accession>
<evidence type="ECO:0000313" key="12">
    <source>
        <dbReference type="EMBL" id="KGM09319.1"/>
    </source>
</evidence>
<dbReference type="InterPro" id="IPR001543">
    <property type="entry name" value="FliN-like_C"/>
</dbReference>
<keyword evidence="12" id="KW-0282">Flagellum</keyword>
<dbReference type="PANTHER" id="PTHR30034">
    <property type="entry name" value="FLAGELLAR MOTOR SWITCH PROTEIN FLIM"/>
    <property type="match status" value="1"/>
</dbReference>